<protein>
    <submittedName>
        <fullName evidence="1">Uncharacterized protein</fullName>
    </submittedName>
</protein>
<dbReference type="EMBL" id="AZIL01003349">
    <property type="protein sequence ID" value="EWM20105.1"/>
    <property type="molecule type" value="Genomic_DNA"/>
</dbReference>
<evidence type="ECO:0000313" key="1">
    <source>
        <dbReference type="EMBL" id="EWM20105.1"/>
    </source>
</evidence>
<evidence type="ECO:0000313" key="2">
    <source>
        <dbReference type="Proteomes" id="UP000019335"/>
    </source>
</evidence>
<dbReference type="AlphaFoldDB" id="W7SZ17"/>
<name>W7SZ17_9STRA</name>
<reference evidence="1 2" key="1">
    <citation type="journal article" date="2014" name="Mol. Plant">
        <title>Chromosome Scale Genome Assembly and Transcriptome Profiling of Nannochloropsis gaditana in Nitrogen Depletion.</title>
        <authorList>
            <person name="Corteggiani Carpinelli E."/>
            <person name="Telatin A."/>
            <person name="Vitulo N."/>
            <person name="Forcato C."/>
            <person name="D'Angelo M."/>
            <person name="Schiavon R."/>
            <person name="Vezzi A."/>
            <person name="Giacometti G.M."/>
            <person name="Morosinotto T."/>
            <person name="Valle G."/>
        </authorList>
    </citation>
    <scope>NUCLEOTIDE SEQUENCE [LARGE SCALE GENOMIC DNA]</scope>
    <source>
        <strain evidence="1 2">B-31</strain>
    </source>
</reference>
<keyword evidence="2" id="KW-1185">Reference proteome</keyword>
<comment type="caution">
    <text evidence="1">The sequence shown here is derived from an EMBL/GenBank/DDBJ whole genome shotgun (WGS) entry which is preliminary data.</text>
</comment>
<organism evidence="1 2">
    <name type="scientific">Nannochloropsis gaditana</name>
    <dbReference type="NCBI Taxonomy" id="72520"/>
    <lineage>
        <taxon>Eukaryota</taxon>
        <taxon>Sar</taxon>
        <taxon>Stramenopiles</taxon>
        <taxon>Ochrophyta</taxon>
        <taxon>Eustigmatophyceae</taxon>
        <taxon>Eustigmatales</taxon>
        <taxon>Monodopsidaceae</taxon>
        <taxon>Nannochloropsis</taxon>
    </lineage>
</organism>
<sequence length="217" mass="23400">MCAADAFFARLLATLSAEVNPRNRSMFNSSILSIATMRRILSLLALGVTLVMTAGQEFTLKNVKVAERSKTARDQWSMKGNLDNPAMNVVPAIGQLGLTVNLLDVSLDPLASTAFAATNCKLLRNGRGVSCKKMGARVSIKRTRRPKGAKVKSSNSNSTGGYYGASGMFRRLQFLQDPVVTPVTVQVKVGSTTLPAIVSTCSERTKGYVMGSELRRH</sequence>
<proteinExistence type="predicted"/>
<accession>W7SZ17</accession>
<dbReference type="Proteomes" id="UP000019335">
    <property type="component" value="Unassembled WGS sequence"/>
</dbReference>
<gene>
    <name evidence="1" type="ORF">Naga_101776g1</name>
</gene>